<keyword evidence="3" id="KW-1185">Reference proteome</keyword>
<protein>
    <submittedName>
        <fullName evidence="2">Uncharacterized protein</fullName>
    </submittedName>
</protein>
<sequence>MEVDIFLYQGTRAVQKTPWRHKMICRINPVGTTKWLTSETFKRKVEESKIPLLTPKSQREAGATHAPTVCITDVQSNPKDAKRNSSLAKAFCKKIRSDRETAYEAEAETKLLKQLMNDFPDVYDLVTQLMDKENISRIHTADLSGETGRDESSSPGDM</sequence>
<feature type="region of interest" description="Disordered" evidence="1">
    <location>
        <begin position="135"/>
        <end position="158"/>
    </location>
</feature>
<dbReference type="RefSeq" id="XP_014159611.1">
    <property type="nucleotide sequence ID" value="XM_014304136.1"/>
</dbReference>
<dbReference type="Proteomes" id="UP000054560">
    <property type="component" value="Unassembled WGS sequence"/>
</dbReference>
<evidence type="ECO:0000313" key="2">
    <source>
        <dbReference type="EMBL" id="KNC85709.1"/>
    </source>
</evidence>
<reference evidence="2 3" key="1">
    <citation type="submission" date="2011-02" db="EMBL/GenBank/DDBJ databases">
        <title>The Genome Sequence of Sphaeroforma arctica JP610.</title>
        <authorList>
            <consortium name="The Broad Institute Genome Sequencing Platform"/>
            <person name="Russ C."/>
            <person name="Cuomo C."/>
            <person name="Young S.K."/>
            <person name="Zeng Q."/>
            <person name="Gargeya S."/>
            <person name="Alvarado L."/>
            <person name="Berlin A."/>
            <person name="Chapman S.B."/>
            <person name="Chen Z."/>
            <person name="Freedman E."/>
            <person name="Gellesch M."/>
            <person name="Goldberg J."/>
            <person name="Griggs A."/>
            <person name="Gujja S."/>
            <person name="Heilman E."/>
            <person name="Heiman D."/>
            <person name="Howarth C."/>
            <person name="Mehta T."/>
            <person name="Neiman D."/>
            <person name="Pearson M."/>
            <person name="Roberts A."/>
            <person name="Saif S."/>
            <person name="Shea T."/>
            <person name="Shenoy N."/>
            <person name="Sisk P."/>
            <person name="Stolte C."/>
            <person name="Sykes S."/>
            <person name="White J."/>
            <person name="Yandava C."/>
            <person name="Burger G."/>
            <person name="Gray M.W."/>
            <person name="Holland P.W.H."/>
            <person name="King N."/>
            <person name="Lang F.B.F."/>
            <person name="Roger A.J."/>
            <person name="Ruiz-Trillo I."/>
            <person name="Haas B."/>
            <person name="Nusbaum C."/>
            <person name="Birren B."/>
        </authorList>
    </citation>
    <scope>NUCLEOTIDE SEQUENCE [LARGE SCALE GENOMIC DNA]</scope>
    <source>
        <strain evidence="2 3">JP610</strain>
    </source>
</reference>
<evidence type="ECO:0000256" key="1">
    <source>
        <dbReference type="SAM" id="MobiDB-lite"/>
    </source>
</evidence>
<dbReference type="AlphaFoldDB" id="A0A0L0G9Y0"/>
<evidence type="ECO:0000313" key="3">
    <source>
        <dbReference type="Proteomes" id="UP000054560"/>
    </source>
</evidence>
<organism evidence="2 3">
    <name type="scientific">Sphaeroforma arctica JP610</name>
    <dbReference type="NCBI Taxonomy" id="667725"/>
    <lineage>
        <taxon>Eukaryota</taxon>
        <taxon>Ichthyosporea</taxon>
        <taxon>Ichthyophonida</taxon>
        <taxon>Sphaeroforma</taxon>
    </lineage>
</organism>
<dbReference type="EMBL" id="KQ241688">
    <property type="protein sequence ID" value="KNC85709.1"/>
    <property type="molecule type" value="Genomic_DNA"/>
</dbReference>
<accession>A0A0L0G9Y0</accession>
<name>A0A0L0G9Y0_9EUKA</name>
<proteinExistence type="predicted"/>
<dbReference type="GeneID" id="25902623"/>
<gene>
    <name evidence="2" type="ORF">SARC_02119</name>
</gene>